<dbReference type="OrthoDB" id="9779457at2"/>
<feature type="domain" description="4Fe-4S ferredoxin-type" evidence="8">
    <location>
        <begin position="64"/>
        <end position="96"/>
    </location>
</feature>
<dbReference type="PANTHER" id="PTHR43177:SF5">
    <property type="entry name" value="ANAEROBIC DIMETHYL SULFOXIDE REDUCTASE CHAIN B-RELATED"/>
    <property type="match status" value="1"/>
</dbReference>
<evidence type="ECO:0000256" key="7">
    <source>
        <dbReference type="ARBA" id="ARBA00023014"/>
    </source>
</evidence>
<evidence type="ECO:0000256" key="1">
    <source>
        <dbReference type="ARBA" id="ARBA00022448"/>
    </source>
</evidence>
<evidence type="ECO:0000313" key="10">
    <source>
        <dbReference type="Proteomes" id="UP000254000"/>
    </source>
</evidence>
<keyword evidence="6" id="KW-0408">Iron</keyword>
<dbReference type="PANTHER" id="PTHR43177">
    <property type="entry name" value="PROTEIN NRFC"/>
    <property type="match status" value="1"/>
</dbReference>
<keyword evidence="4" id="KW-0677">Repeat</keyword>
<keyword evidence="10" id="KW-1185">Reference proteome</keyword>
<dbReference type="PROSITE" id="PS51379">
    <property type="entry name" value="4FE4S_FER_2"/>
    <property type="match status" value="3"/>
</dbReference>
<dbReference type="Gene3D" id="3.30.70.20">
    <property type="match status" value="2"/>
</dbReference>
<keyword evidence="1" id="KW-0813">Transport</keyword>
<feature type="domain" description="4Fe-4S ferredoxin-type" evidence="8">
    <location>
        <begin position="97"/>
        <end position="126"/>
    </location>
</feature>
<dbReference type="GO" id="GO:0046872">
    <property type="term" value="F:metal ion binding"/>
    <property type="evidence" value="ECO:0007669"/>
    <property type="project" value="UniProtKB-KW"/>
</dbReference>
<keyword evidence="2" id="KW-0004">4Fe-4S</keyword>
<comment type="caution">
    <text evidence="9">The sequence shown here is derived from an EMBL/GenBank/DDBJ whole genome shotgun (WGS) entry which is preliminary data.</text>
</comment>
<evidence type="ECO:0000259" key="8">
    <source>
        <dbReference type="PROSITE" id="PS51379"/>
    </source>
</evidence>
<accession>A0A369LYG4</accession>
<organism evidence="9 10">
    <name type="scientific">Gordonibacter pamelaeae</name>
    <dbReference type="NCBI Taxonomy" id="471189"/>
    <lineage>
        <taxon>Bacteria</taxon>
        <taxon>Bacillati</taxon>
        <taxon>Actinomycetota</taxon>
        <taxon>Coriobacteriia</taxon>
        <taxon>Eggerthellales</taxon>
        <taxon>Eggerthellaceae</taxon>
        <taxon>Gordonibacter</taxon>
    </lineage>
</organism>
<reference evidence="9 10" key="1">
    <citation type="journal article" date="2018" name="Elife">
        <title>Discovery and characterization of a prevalent human gut bacterial enzyme sufficient for the inactivation of a family of plant toxins.</title>
        <authorList>
            <person name="Koppel N."/>
            <person name="Bisanz J.E."/>
            <person name="Pandelia M.E."/>
            <person name="Turnbaugh P.J."/>
            <person name="Balskus E.P."/>
        </authorList>
    </citation>
    <scope>NUCLEOTIDE SEQUENCE [LARGE SCALE GENOMIC DNA]</scope>
    <source>
        <strain evidence="9 10">3C</strain>
    </source>
</reference>
<dbReference type="SUPFAM" id="SSF54862">
    <property type="entry name" value="4Fe-4S ferredoxins"/>
    <property type="match status" value="1"/>
</dbReference>
<dbReference type="Pfam" id="PF13247">
    <property type="entry name" value="Fer4_11"/>
    <property type="match status" value="1"/>
</dbReference>
<evidence type="ECO:0000256" key="2">
    <source>
        <dbReference type="ARBA" id="ARBA00022485"/>
    </source>
</evidence>
<dbReference type="GO" id="GO:0051539">
    <property type="term" value="F:4 iron, 4 sulfur cluster binding"/>
    <property type="evidence" value="ECO:0007669"/>
    <property type="project" value="UniProtKB-KW"/>
</dbReference>
<evidence type="ECO:0000256" key="5">
    <source>
        <dbReference type="ARBA" id="ARBA00022982"/>
    </source>
</evidence>
<dbReference type="InterPro" id="IPR017896">
    <property type="entry name" value="4Fe4S_Fe-S-bd"/>
</dbReference>
<dbReference type="EMBL" id="PPTS01000006">
    <property type="protein sequence ID" value="RDB64202.1"/>
    <property type="molecule type" value="Genomic_DNA"/>
</dbReference>
<evidence type="ECO:0000256" key="6">
    <source>
        <dbReference type="ARBA" id="ARBA00023004"/>
    </source>
</evidence>
<feature type="domain" description="4Fe-4S ferredoxin-type" evidence="8">
    <location>
        <begin position="3"/>
        <end position="31"/>
    </location>
</feature>
<protein>
    <submittedName>
        <fullName evidence="9">4Fe-4S dicluster domain-containing protein</fullName>
    </submittedName>
</protein>
<evidence type="ECO:0000256" key="3">
    <source>
        <dbReference type="ARBA" id="ARBA00022723"/>
    </source>
</evidence>
<gene>
    <name evidence="9" type="ORF">C1877_10835</name>
</gene>
<keyword evidence="3" id="KW-0479">Metal-binding</keyword>
<dbReference type="RefSeq" id="WP_015539498.1">
    <property type="nucleotide sequence ID" value="NZ_CABMMS010000006.1"/>
</dbReference>
<dbReference type="CDD" id="cd16371">
    <property type="entry name" value="DMSOR_beta_like"/>
    <property type="match status" value="1"/>
</dbReference>
<dbReference type="AlphaFoldDB" id="A0A369LYG4"/>
<dbReference type="GeneID" id="78360188"/>
<keyword evidence="5" id="KW-0249">Electron transport</keyword>
<dbReference type="Pfam" id="PF12800">
    <property type="entry name" value="Fer4_4"/>
    <property type="match status" value="1"/>
</dbReference>
<sequence length="215" mass="23147">MTFGFFFDNTRCTGCKTCEMACKDYRDLGAEAMFRRVIDYEGGTWERPGAASAGTEAGMAVATGVFAYHLSLACNHCGDPACTRVCPTGAMHKDDRGLVWPDERKCIGCGYCTMACPYHAPFIDQHLKKSSKCDGCRARLDEGLGPVCVEACPVRALEWGDPAELAARHPGAVRSILPLPPEDATWPNLFILPSPAAALAAQVGGHIANHQEIQV</sequence>
<evidence type="ECO:0000256" key="4">
    <source>
        <dbReference type="ARBA" id="ARBA00022737"/>
    </source>
</evidence>
<keyword evidence="7" id="KW-0411">Iron-sulfur</keyword>
<evidence type="ECO:0000313" key="9">
    <source>
        <dbReference type="EMBL" id="RDB64202.1"/>
    </source>
</evidence>
<dbReference type="InterPro" id="IPR050954">
    <property type="entry name" value="ET_IronSulfur_Cluster-Binding"/>
</dbReference>
<dbReference type="Proteomes" id="UP000254000">
    <property type="component" value="Unassembled WGS sequence"/>
</dbReference>
<dbReference type="InterPro" id="IPR017900">
    <property type="entry name" value="4Fe4S_Fe_S_CS"/>
</dbReference>
<dbReference type="PROSITE" id="PS00198">
    <property type="entry name" value="4FE4S_FER_1"/>
    <property type="match status" value="1"/>
</dbReference>
<name>A0A369LYG4_9ACTN</name>
<proteinExistence type="predicted"/>